<gene>
    <name evidence="2" type="ORF">METZ01_LOCUS474470</name>
</gene>
<organism evidence="2">
    <name type="scientific">marine metagenome</name>
    <dbReference type="NCBI Taxonomy" id="408172"/>
    <lineage>
        <taxon>unclassified sequences</taxon>
        <taxon>metagenomes</taxon>
        <taxon>ecological metagenomes</taxon>
    </lineage>
</organism>
<accession>A0A383BN15</accession>
<evidence type="ECO:0000256" key="1">
    <source>
        <dbReference type="SAM" id="MobiDB-lite"/>
    </source>
</evidence>
<dbReference type="EMBL" id="UINC01202011">
    <property type="protein sequence ID" value="SVE21616.1"/>
    <property type="molecule type" value="Genomic_DNA"/>
</dbReference>
<feature type="compositionally biased region" description="Polar residues" evidence="1">
    <location>
        <begin position="1"/>
        <end position="11"/>
    </location>
</feature>
<protein>
    <submittedName>
        <fullName evidence="2">Uncharacterized protein</fullName>
    </submittedName>
</protein>
<proteinExistence type="predicted"/>
<dbReference type="AlphaFoldDB" id="A0A383BN15"/>
<feature type="region of interest" description="Disordered" evidence="1">
    <location>
        <begin position="1"/>
        <end position="31"/>
    </location>
</feature>
<sequence length="80" mass="8717">MSAVLTVSAQQARRPERAPLPSPTQANPAKAVHHPIFGLKLQQAMVPLKIECGLQFPGQPEKANPRALIEFIQAKLAKLK</sequence>
<reference evidence="2" key="1">
    <citation type="submission" date="2018-05" db="EMBL/GenBank/DDBJ databases">
        <authorList>
            <person name="Lanie J.A."/>
            <person name="Ng W.-L."/>
            <person name="Kazmierczak K.M."/>
            <person name="Andrzejewski T.M."/>
            <person name="Davidsen T.M."/>
            <person name="Wayne K.J."/>
            <person name="Tettelin H."/>
            <person name="Glass J.I."/>
            <person name="Rusch D."/>
            <person name="Podicherti R."/>
            <person name="Tsui H.-C.T."/>
            <person name="Winkler M.E."/>
        </authorList>
    </citation>
    <scope>NUCLEOTIDE SEQUENCE</scope>
</reference>
<evidence type="ECO:0000313" key="2">
    <source>
        <dbReference type="EMBL" id="SVE21616.1"/>
    </source>
</evidence>
<name>A0A383BN15_9ZZZZ</name>